<sequence length="174" mass="20960">MTTRAFDRQKTPEADRYDGIILVPAPTRQRLNEKQRVNYRDHRRRFVRWLLAFGKDPDTAEGYARDVVERRAHDTEAFYRWVWDHRADGYTTVITTDQADELVEEYADAEHRRERREIENRVLAETVWQVPENQGDHEGDFVSKHYEIDRIRQKLPDDAIEANRLLKKHRTEDR</sequence>
<accession>A0A368NDR2</accession>
<protein>
    <recommendedName>
        <fullName evidence="3">Site-specific integrase</fullName>
    </recommendedName>
</protein>
<dbReference type="AlphaFoldDB" id="A0A368NDR2"/>
<dbReference type="RefSeq" id="WP_114449980.1">
    <property type="nucleotide sequence ID" value="NZ_QPHM01000001.1"/>
</dbReference>
<keyword evidence="2" id="KW-1185">Reference proteome</keyword>
<dbReference type="OrthoDB" id="330648at2157"/>
<evidence type="ECO:0008006" key="3">
    <source>
        <dbReference type="Google" id="ProtNLM"/>
    </source>
</evidence>
<gene>
    <name evidence="1" type="ORF">DU504_14170</name>
</gene>
<proteinExistence type="predicted"/>
<organism evidence="1 2">
    <name type="scientific">Haloplanus salinus</name>
    <dbReference type="NCBI Taxonomy" id="1126245"/>
    <lineage>
        <taxon>Archaea</taxon>
        <taxon>Methanobacteriati</taxon>
        <taxon>Methanobacteriota</taxon>
        <taxon>Stenosarchaea group</taxon>
        <taxon>Halobacteria</taxon>
        <taxon>Halobacteriales</taxon>
        <taxon>Haloferacaceae</taxon>
        <taxon>Haloplanus</taxon>
    </lineage>
</organism>
<evidence type="ECO:0000313" key="2">
    <source>
        <dbReference type="Proteomes" id="UP000252189"/>
    </source>
</evidence>
<name>A0A368NDR2_9EURY</name>
<dbReference type="Proteomes" id="UP000252189">
    <property type="component" value="Unassembled WGS sequence"/>
</dbReference>
<evidence type="ECO:0000313" key="1">
    <source>
        <dbReference type="EMBL" id="RCU48346.1"/>
    </source>
</evidence>
<dbReference type="EMBL" id="QPHM01000001">
    <property type="protein sequence ID" value="RCU48346.1"/>
    <property type="molecule type" value="Genomic_DNA"/>
</dbReference>
<reference evidence="1 2" key="1">
    <citation type="submission" date="2018-07" db="EMBL/GenBank/DDBJ databases">
        <title>Genome sequences of Haloplanus salinus JCM 18368T.</title>
        <authorList>
            <person name="Kim Y.B."/>
            <person name="Roh S.W."/>
        </authorList>
    </citation>
    <scope>NUCLEOTIDE SEQUENCE [LARGE SCALE GENOMIC DNA]</scope>
    <source>
        <strain evidence="1 2">JCM 18368</strain>
    </source>
</reference>
<comment type="caution">
    <text evidence="1">The sequence shown here is derived from an EMBL/GenBank/DDBJ whole genome shotgun (WGS) entry which is preliminary data.</text>
</comment>